<feature type="region of interest" description="Disordered" evidence="2">
    <location>
        <begin position="1"/>
        <end position="22"/>
    </location>
</feature>
<dbReference type="InterPro" id="IPR004474">
    <property type="entry name" value="LytR_CpsA_psr"/>
</dbReference>
<keyword evidence="3" id="KW-1133">Transmembrane helix</keyword>
<evidence type="ECO:0000256" key="2">
    <source>
        <dbReference type="SAM" id="MobiDB-lite"/>
    </source>
</evidence>
<evidence type="ECO:0000259" key="4">
    <source>
        <dbReference type="Pfam" id="PF03816"/>
    </source>
</evidence>
<keyword evidence="6" id="KW-1185">Reference proteome</keyword>
<comment type="caution">
    <text evidence="5">The sequence shown here is derived from an EMBL/GenBank/DDBJ whole genome shotgun (WGS) entry which is preliminary data.</text>
</comment>
<evidence type="ECO:0000256" key="1">
    <source>
        <dbReference type="ARBA" id="ARBA00006068"/>
    </source>
</evidence>
<comment type="similarity">
    <text evidence="1">Belongs to the LytR/CpsA/Psr (LCP) family.</text>
</comment>
<proteinExistence type="inferred from homology"/>
<sequence length="512" mass="55053">MDKYQGKRVGQKSPRGPKKKLTKKQKWMVAGAAVLAVALVLLIAYMLLFVRPEVPGAGKQEKEQEDPVSSEEGVQPKATGERKSKDYYTILVLGRDTGGGGNCDTMMLASYDVTNQKMTVMNIPRDTMVNVSWDVKKINSVYNFYGGGEKGIDALYKEISQLVGFVPDYRVIVEWEAVGKLVDAMDGVYFEVPRDMDYEDPYQDLSIHIKKGYQKLTGEQAMGVVRFRDGKNGYNNGDIGRIETQQNFLKAVISQLLQVKNLTKIEKFAKIFTECVETDLTWQNLFWFGKSAIVGGLSMDNVNFVTMPYKGVYAWSRSYKQTLSYVVPVADELLELVNNSLSPYVEPSRMSELDIMFVNSDGSIGSTTGRVEDAKAAVPPVTSSGEGTTPPETGGETTSPETGGETTPPETGGETVPPETGGETMPPETGGGTTPPETGGETTPPSTGGETTPPETGGETTPPSTGGETTPPDTGGEVMLPPSTGGIDNWPVPGEPTQPAQSAGTPADSMAA</sequence>
<protein>
    <submittedName>
        <fullName evidence="5">LCP family protein</fullName>
    </submittedName>
</protein>
<dbReference type="InterPro" id="IPR050922">
    <property type="entry name" value="LytR/CpsA/Psr_CW_biosynth"/>
</dbReference>
<gene>
    <name evidence="5" type="ORF">KQI82_10950</name>
</gene>
<evidence type="ECO:0000313" key="5">
    <source>
        <dbReference type="EMBL" id="MBU5627425.1"/>
    </source>
</evidence>
<evidence type="ECO:0000256" key="3">
    <source>
        <dbReference type="SAM" id="Phobius"/>
    </source>
</evidence>
<dbReference type="Proteomes" id="UP000787672">
    <property type="component" value="Unassembled WGS sequence"/>
</dbReference>
<name>A0ABS6FBH6_9FIRM</name>
<dbReference type="RefSeq" id="WP_216632789.1">
    <property type="nucleotide sequence ID" value="NZ_JAHLQN010000001.1"/>
</dbReference>
<keyword evidence="3" id="KW-0472">Membrane</keyword>
<dbReference type="Pfam" id="PF03816">
    <property type="entry name" value="LytR_cpsA_psr"/>
    <property type="match status" value="1"/>
</dbReference>
<dbReference type="PANTHER" id="PTHR33392">
    <property type="entry name" value="POLYISOPRENYL-TEICHOIC ACID--PEPTIDOGLYCAN TEICHOIC ACID TRANSFERASE TAGU"/>
    <property type="match status" value="1"/>
</dbReference>
<dbReference type="NCBIfam" id="TIGR00350">
    <property type="entry name" value="lytR_cpsA_psr"/>
    <property type="match status" value="1"/>
</dbReference>
<dbReference type="PANTHER" id="PTHR33392:SF6">
    <property type="entry name" value="POLYISOPRENYL-TEICHOIC ACID--PEPTIDOGLYCAN TEICHOIC ACID TRANSFERASE TAGU"/>
    <property type="match status" value="1"/>
</dbReference>
<keyword evidence="3" id="KW-0812">Transmembrane</keyword>
<feature type="transmembrane region" description="Helical" evidence="3">
    <location>
        <begin position="27"/>
        <end position="50"/>
    </location>
</feature>
<feature type="domain" description="Cell envelope-related transcriptional attenuator" evidence="4">
    <location>
        <begin position="103"/>
        <end position="256"/>
    </location>
</feature>
<organism evidence="5 6">
    <name type="scientific">Dysosmobacter acutus</name>
    <dbReference type="NCBI Taxonomy" id="2841504"/>
    <lineage>
        <taxon>Bacteria</taxon>
        <taxon>Bacillati</taxon>
        <taxon>Bacillota</taxon>
        <taxon>Clostridia</taxon>
        <taxon>Eubacteriales</taxon>
        <taxon>Oscillospiraceae</taxon>
        <taxon>Dysosmobacter</taxon>
    </lineage>
</organism>
<reference evidence="5 6" key="1">
    <citation type="submission" date="2021-06" db="EMBL/GenBank/DDBJ databases">
        <authorList>
            <person name="Sun Q."/>
            <person name="Li D."/>
        </authorList>
    </citation>
    <scope>NUCLEOTIDE SEQUENCE [LARGE SCALE GENOMIC DNA]</scope>
    <source>
        <strain evidence="5 6">MSJ-2</strain>
    </source>
</reference>
<feature type="region of interest" description="Disordered" evidence="2">
    <location>
        <begin position="367"/>
        <end position="512"/>
    </location>
</feature>
<dbReference type="EMBL" id="JAHLQN010000001">
    <property type="protein sequence ID" value="MBU5627425.1"/>
    <property type="molecule type" value="Genomic_DNA"/>
</dbReference>
<feature type="region of interest" description="Disordered" evidence="2">
    <location>
        <begin position="58"/>
        <end position="81"/>
    </location>
</feature>
<evidence type="ECO:0000313" key="6">
    <source>
        <dbReference type="Proteomes" id="UP000787672"/>
    </source>
</evidence>
<feature type="compositionally biased region" description="Low complexity" evidence="2">
    <location>
        <begin position="382"/>
        <end position="477"/>
    </location>
</feature>
<accession>A0ABS6FBH6</accession>